<feature type="binding site" evidence="5">
    <location>
        <position position="195"/>
    </location>
    <ligand>
        <name>S-adenosyl-L-methionine</name>
        <dbReference type="ChEBI" id="CHEBI:59789"/>
    </ligand>
</feature>
<evidence type="ECO:0000259" key="6">
    <source>
        <dbReference type="PROSITE" id="PS51686"/>
    </source>
</evidence>
<feature type="active site" description="Nucleophile" evidence="5">
    <location>
        <position position="249"/>
    </location>
</feature>
<dbReference type="GO" id="GO:0001510">
    <property type="term" value="P:RNA methylation"/>
    <property type="evidence" value="ECO:0007669"/>
    <property type="project" value="InterPro"/>
</dbReference>
<evidence type="ECO:0000313" key="8">
    <source>
        <dbReference type="Proteomes" id="UP000034920"/>
    </source>
</evidence>
<dbReference type="GO" id="GO:0008173">
    <property type="term" value="F:RNA methyltransferase activity"/>
    <property type="evidence" value="ECO:0007669"/>
    <property type="project" value="InterPro"/>
</dbReference>
<feature type="domain" description="SAM-dependent MTase RsmB/NOP-type" evidence="6">
    <location>
        <begin position="33"/>
        <end position="296"/>
    </location>
</feature>
<comment type="caution">
    <text evidence="7">The sequence shown here is derived from an EMBL/GenBank/DDBJ whole genome shotgun (WGS) entry which is preliminary data.</text>
</comment>
<dbReference type="PROSITE" id="PS51686">
    <property type="entry name" value="SAM_MT_RSMB_NOP"/>
    <property type="match status" value="1"/>
</dbReference>
<dbReference type="GO" id="GO:0003723">
    <property type="term" value="F:RNA binding"/>
    <property type="evidence" value="ECO:0007669"/>
    <property type="project" value="UniProtKB-UniRule"/>
</dbReference>
<dbReference type="EMBL" id="LCCA01000039">
    <property type="protein sequence ID" value="KKS20912.1"/>
    <property type="molecule type" value="Genomic_DNA"/>
</dbReference>
<dbReference type="InterPro" id="IPR029063">
    <property type="entry name" value="SAM-dependent_MTases_sf"/>
</dbReference>
<dbReference type="PRINTS" id="PR02008">
    <property type="entry name" value="RCMTFAMILY"/>
</dbReference>
<dbReference type="CDD" id="cd02440">
    <property type="entry name" value="AdoMet_MTases"/>
    <property type="match status" value="1"/>
</dbReference>
<evidence type="ECO:0000313" key="7">
    <source>
        <dbReference type="EMBL" id="KKS20912.1"/>
    </source>
</evidence>
<feature type="binding site" evidence="5">
    <location>
        <position position="147"/>
    </location>
    <ligand>
        <name>S-adenosyl-L-methionine</name>
        <dbReference type="ChEBI" id="CHEBI:59789"/>
    </ligand>
</feature>
<comment type="similarity">
    <text evidence="5">Belongs to the class I-like SAM-binding methyltransferase superfamily. RsmB/NOP family.</text>
</comment>
<evidence type="ECO:0000256" key="3">
    <source>
        <dbReference type="ARBA" id="ARBA00022691"/>
    </source>
</evidence>
<dbReference type="InterPro" id="IPR049560">
    <property type="entry name" value="MeTrfase_RsmB-F_NOP2_cat"/>
</dbReference>
<keyword evidence="4 5" id="KW-0694">RNA-binding</keyword>
<keyword evidence="1 5" id="KW-0489">Methyltransferase</keyword>
<evidence type="ECO:0000256" key="1">
    <source>
        <dbReference type="ARBA" id="ARBA00022603"/>
    </source>
</evidence>
<dbReference type="InterPro" id="IPR001678">
    <property type="entry name" value="MeTrfase_RsmB-F_NOP2_dom"/>
</dbReference>
<dbReference type="PANTHER" id="PTHR22807:SF30">
    <property type="entry name" value="28S RRNA (CYTOSINE(4447)-C(5))-METHYLTRANSFERASE-RELATED"/>
    <property type="match status" value="1"/>
</dbReference>
<name>A0A0G0X954_UNCKA</name>
<sequence>MSRQIVVKNSSDEKKELLISKIREIYPGRWEEIVRALGETRRVTFRINTFKTTEEVVLNSLEKQGFSFVKAPYPSTYIVNDISGCLSDTEEFRTGKIYIQSLSGMEPAFRLDPQPGDKILDMCAAPGSKTSLMGAFAGDEAEITAVENNRDRFFALKDNLEKQGIKNVKLLMDDARKIPYTHPELLEIFNKVLVDAPCSNEGLICFAEPESLEKWNPKQAKRLPQLQKGLISAGIKMLAPGGKLAYSTCTYDPRENEGVVEWTLKKHPEMELIEQKRMVPDGLFTGFFVALMSKSR</sequence>
<evidence type="ECO:0000256" key="5">
    <source>
        <dbReference type="PROSITE-ProRule" id="PRU01023"/>
    </source>
</evidence>
<dbReference type="Pfam" id="PF22458">
    <property type="entry name" value="RsmF-B_ferredox"/>
    <property type="match status" value="1"/>
</dbReference>
<feature type="binding site" evidence="5">
    <location>
        <begin position="123"/>
        <end position="129"/>
    </location>
    <ligand>
        <name>S-adenosyl-L-methionine</name>
        <dbReference type="ChEBI" id="CHEBI:59789"/>
    </ligand>
</feature>
<dbReference type="Pfam" id="PF01189">
    <property type="entry name" value="Methyltr_RsmB-F"/>
    <property type="match status" value="1"/>
</dbReference>
<dbReference type="PANTHER" id="PTHR22807">
    <property type="entry name" value="NOP2 YEAST -RELATED NOL1/NOP2/FMU SUN DOMAIN-CONTAINING"/>
    <property type="match status" value="1"/>
</dbReference>
<dbReference type="AlphaFoldDB" id="A0A0G0X954"/>
<dbReference type="STRING" id="1619103.UU80_C0039G0005"/>
<keyword evidence="3 5" id="KW-0949">S-adenosyl-L-methionine</keyword>
<reference evidence="7 8" key="1">
    <citation type="journal article" date="2015" name="Nature">
        <title>rRNA introns, odd ribosomes, and small enigmatic genomes across a large radiation of phyla.</title>
        <authorList>
            <person name="Brown C.T."/>
            <person name="Hug L.A."/>
            <person name="Thomas B.C."/>
            <person name="Sharon I."/>
            <person name="Castelle C.J."/>
            <person name="Singh A."/>
            <person name="Wilkins M.J."/>
            <person name="Williams K.H."/>
            <person name="Banfield J.F."/>
        </authorList>
    </citation>
    <scope>NUCLEOTIDE SEQUENCE [LARGE SCALE GENOMIC DNA]</scope>
</reference>
<gene>
    <name evidence="7" type="ORF">UU80_C0039G0005</name>
</gene>
<dbReference type="Gene3D" id="3.40.50.150">
    <property type="entry name" value="Vaccinia Virus protein VP39"/>
    <property type="match status" value="1"/>
</dbReference>
<organism evidence="7 8">
    <name type="scientific">candidate division WWE3 bacterium GW2011_GWA1_41_8</name>
    <dbReference type="NCBI Taxonomy" id="1619103"/>
    <lineage>
        <taxon>Bacteria</taxon>
        <taxon>Katanobacteria</taxon>
    </lineage>
</organism>
<proteinExistence type="inferred from homology"/>
<evidence type="ECO:0000256" key="4">
    <source>
        <dbReference type="ARBA" id="ARBA00022884"/>
    </source>
</evidence>
<accession>A0A0G0X954</accession>
<dbReference type="SUPFAM" id="SSF53335">
    <property type="entry name" value="S-adenosyl-L-methionine-dependent methyltransferases"/>
    <property type="match status" value="1"/>
</dbReference>
<dbReference type="Gene3D" id="3.30.70.1170">
    <property type="entry name" value="Sun protein, domain 3"/>
    <property type="match status" value="1"/>
</dbReference>
<dbReference type="Proteomes" id="UP000034920">
    <property type="component" value="Unassembled WGS sequence"/>
</dbReference>
<dbReference type="InterPro" id="IPR054728">
    <property type="entry name" value="RsmB-like_ferredoxin"/>
</dbReference>
<protein>
    <submittedName>
        <fullName evidence="7">RNA methylase, NOL1/NOP2/sun family</fullName>
    </submittedName>
</protein>
<dbReference type="InterPro" id="IPR023267">
    <property type="entry name" value="RCMT"/>
</dbReference>
<feature type="binding site" evidence="5">
    <location>
        <position position="174"/>
    </location>
    <ligand>
        <name>S-adenosyl-L-methionine</name>
        <dbReference type="ChEBI" id="CHEBI:59789"/>
    </ligand>
</feature>
<evidence type="ECO:0000256" key="2">
    <source>
        <dbReference type="ARBA" id="ARBA00022679"/>
    </source>
</evidence>
<keyword evidence="2 5" id="KW-0808">Transferase</keyword>